<evidence type="ECO:0000313" key="2">
    <source>
        <dbReference type="EMBL" id="CRG94069.1"/>
    </source>
</evidence>
<sequence>MKNFKISYFFNWFFFLSLSLTLLFNDNLFSNITEGTLQKTHQKLLEKTKRNLAEGTYSSKISRVIAKSSNSTDIRERVNSICECLYMAYKDTANWFSHYEYNDPESKFKNSIIIGDQIERRLSWEGFKLSYKLIRDEIIRTKERNDLVASVEKTKSEFTHMMSIFQMENDLTKDLLNNMIGKPYDVLETLINDEEKIVKKIKEELQKRNLNLPPNHIHRMALRISRRAHDIGYEEGILDKYIPEPQDCYLEEFKN</sequence>
<dbReference type="Proteomes" id="UP000220797">
    <property type="component" value="Unassembled WGS sequence"/>
</dbReference>
<dbReference type="VEuPathDB" id="PlasmoDB:PGAL8A_00178100"/>
<keyword evidence="1" id="KW-0175">Coiled coil</keyword>
<accession>A0A1J1GNU2</accession>
<gene>
    <name evidence="2" type="ORF">PGAL8A_00178100</name>
</gene>
<dbReference type="OrthoDB" id="385784at2759"/>
<protein>
    <submittedName>
        <fullName evidence="2">Uncharacterized protein</fullName>
    </submittedName>
</protein>
<keyword evidence="3" id="KW-1185">Reference proteome</keyword>
<evidence type="ECO:0000313" key="3">
    <source>
        <dbReference type="Proteomes" id="UP000220797"/>
    </source>
</evidence>
<dbReference type="GeneID" id="39730308"/>
<comment type="caution">
    <text evidence="2">The sequence shown here is derived from an EMBL/GenBank/DDBJ whole genome shotgun (WGS) entry which is preliminary data.</text>
</comment>
<reference evidence="2" key="1">
    <citation type="submission" date="2015-04" db="EMBL/GenBank/DDBJ databases">
        <authorList>
            <consortium name="Pathogen Informatics"/>
        </authorList>
    </citation>
    <scope>NUCLEOTIDE SEQUENCE [LARGE SCALE GENOMIC DNA]</scope>
    <source>
        <strain evidence="2">8A</strain>
    </source>
</reference>
<dbReference type="RefSeq" id="XP_028526890.1">
    <property type="nucleotide sequence ID" value="XM_028670105.1"/>
</dbReference>
<name>A0A1J1GNU2_PLAGA</name>
<dbReference type="EMBL" id="CVMV01000021">
    <property type="protein sequence ID" value="CRG94069.1"/>
    <property type="molecule type" value="Genomic_DNA"/>
</dbReference>
<organism evidence="2 3">
    <name type="scientific">Plasmodium gallinaceum</name>
    <dbReference type="NCBI Taxonomy" id="5849"/>
    <lineage>
        <taxon>Eukaryota</taxon>
        <taxon>Sar</taxon>
        <taxon>Alveolata</taxon>
        <taxon>Apicomplexa</taxon>
        <taxon>Aconoidasida</taxon>
        <taxon>Haemosporida</taxon>
        <taxon>Plasmodiidae</taxon>
        <taxon>Plasmodium</taxon>
        <taxon>Plasmodium (Haemamoeba)</taxon>
    </lineage>
</organism>
<evidence type="ECO:0000256" key="1">
    <source>
        <dbReference type="SAM" id="Coils"/>
    </source>
</evidence>
<dbReference type="InterPro" id="IPR036469">
    <property type="entry name" value="Pfg27_sf"/>
</dbReference>
<dbReference type="AlphaFoldDB" id="A0A1J1GNU2"/>
<proteinExistence type="predicted"/>
<feature type="coiled-coil region" evidence="1">
    <location>
        <begin position="184"/>
        <end position="211"/>
    </location>
</feature>
<dbReference type="Gene3D" id="1.10.3030.10">
    <property type="entry name" value="Gametocyte protein Pfg27"/>
    <property type="match status" value="1"/>
</dbReference>